<dbReference type="EMBL" id="ML979132">
    <property type="protein sequence ID" value="KAF1921058.1"/>
    <property type="molecule type" value="Genomic_DNA"/>
</dbReference>
<sequence length="210" mass="25002">MNHLDAPNFFFHTNHPFRHRPAEWCPRERKWMQDGRLVRNVKTTNALVWPKDGRRGTTWGRFKDILQNKGPDMYLTINADKHDYMHNRPTRARWAGHTNLDDRGLENSWTFSARKHAPWAGKGVLGGRRPGLSYDFRTRKYHEEHRQTWTDAIWQPEPRTNKRNPYPEAVRNIYGEWFQNYDYVPQELGGPISNRRGKGWPGCHLEAMLR</sequence>
<organism evidence="1 2">
    <name type="scientific">Ampelomyces quisqualis</name>
    <name type="common">Powdery mildew agent</name>
    <dbReference type="NCBI Taxonomy" id="50730"/>
    <lineage>
        <taxon>Eukaryota</taxon>
        <taxon>Fungi</taxon>
        <taxon>Dikarya</taxon>
        <taxon>Ascomycota</taxon>
        <taxon>Pezizomycotina</taxon>
        <taxon>Dothideomycetes</taxon>
        <taxon>Pleosporomycetidae</taxon>
        <taxon>Pleosporales</taxon>
        <taxon>Pleosporineae</taxon>
        <taxon>Phaeosphaeriaceae</taxon>
        <taxon>Ampelomyces</taxon>
    </lineage>
</organism>
<keyword evidence="2" id="KW-1185">Reference proteome</keyword>
<dbReference type="OrthoDB" id="5331170at2759"/>
<protein>
    <submittedName>
        <fullName evidence="1">Uncharacterized protein</fullName>
    </submittedName>
</protein>
<gene>
    <name evidence="1" type="ORF">BDU57DRAFT_509635</name>
</gene>
<dbReference type="Proteomes" id="UP000800096">
    <property type="component" value="Unassembled WGS sequence"/>
</dbReference>
<evidence type="ECO:0000313" key="1">
    <source>
        <dbReference type="EMBL" id="KAF1921058.1"/>
    </source>
</evidence>
<reference evidence="1" key="1">
    <citation type="journal article" date="2020" name="Stud. Mycol.">
        <title>101 Dothideomycetes genomes: a test case for predicting lifestyles and emergence of pathogens.</title>
        <authorList>
            <person name="Haridas S."/>
            <person name="Albert R."/>
            <person name="Binder M."/>
            <person name="Bloem J."/>
            <person name="Labutti K."/>
            <person name="Salamov A."/>
            <person name="Andreopoulos B."/>
            <person name="Baker S."/>
            <person name="Barry K."/>
            <person name="Bills G."/>
            <person name="Bluhm B."/>
            <person name="Cannon C."/>
            <person name="Castanera R."/>
            <person name="Culley D."/>
            <person name="Daum C."/>
            <person name="Ezra D."/>
            <person name="Gonzalez J."/>
            <person name="Henrissat B."/>
            <person name="Kuo A."/>
            <person name="Liang C."/>
            <person name="Lipzen A."/>
            <person name="Lutzoni F."/>
            <person name="Magnuson J."/>
            <person name="Mondo S."/>
            <person name="Nolan M."/>
            <person name="Ohm R."/>
            <person name="Pangilinan J."/>
            <person name="Park H.-J."/>
            <person name="Ramirez L."/>
            <person name="Alfaro M."/>
            <person name="Sun H."/>
            <person name="Tritt A."/>
            <person name="Yoshinaga Y."/>
            <person name="Zwiers L.-H."/>
            <person name="Turgeon B."/>
            <person name="Goodwin S."/>
            <person name="Spatafora J."/>
            <person name="Crous P."/>
            <person name="Grigoriev I."/>
        </authorList>
    </citation>
    <scope>NUCLEOTIDE SEQUENCE</scope>
    <source>
        <strain evidence="1">HMLAC05119</strain>
    </source>
</reference>
<proteinExistence type="predicted"/>
<name>A0A6A5R1P3_AMPQU</name>
<evidence type="ECO:0000313" key="2">
    <source>
        <dbReference type="Proteomes" id="UP000800096"/>
    </source>
</evidence>
<dbReference type="AlphaFoldDB" id="A0A6A5R1P3"/>
<accession>A0A6A5R1P3</accession>